<proteinExistence type="predicted"/>
<sequence>MGNETLVIVLVVVVSVCSLCMLFRCFTANEDDEQVHDNQVEKVNSREKGNPREIAIDCGGGGGGDGHGGDGDGGGGCGGGGCVVSFYKTITRFPLDISITSPPARLHLPDLRVDISWIYASIDFCSYKYKRCYTSLIDFCSYKRWCWLHG</sequence>
<organism evidence="1 2">
    <name type="scientific">Arctium lappa</name>
    <name type="common">Greater burdock</name>
    <name type="synonym">Lappa major</name>
    <dbReference type="NCBI Taxonomy" id="4217"/>
    <lineage>
        <taxon>Eukaryota</taxon>
        <taxon>Viridiplantae</taxon>
        <taxon>Streptophyta</taxon>
        <taxon>Embryophyta</taxon>
        <taxon>Tracheophyta</taxon>
        <taxon>Spermatophyta</taxon>
        <taxon>Magnoliopsida</taxon>
        <taxon>eudicotyledons</taxon>
        <taxon>Gunneridae</taxon>
        <taxon>Pentapetalae</taxon>
        <taxon>asterids</taxon>
        <taxon>campanulids</taxon>
        <taxon>Asterales</taxon>
        <taxon>Asteraceae</taxon>
        <taxon>Carduoideae</taxon>
        <taxon>Cardueae</taxon>
        <taxon>Arctiinae</taxon>
        <taxon>Arctium</taxon>
    </lineage>
</organism>
<accession>A0ACB9FE65</accession>
<reference evidence="2" key="1">
    <citation type="journal article" date="2022" name="Mol. Ecol. Resour.">
        <title>The genomes of chicory, endive, great burdock and yacon provide insights into Asteraceae palaeo-polyploidization history and plant inulin production.</title>
        <authorList>
            <person name="Fan W."/>
            <person name="Wang S."/>
            <person name="Wang H."/>
            <person name="Wang A."/>
            <person name="Jiang F."/>
            <person name="Liu H."/>
            <person name="Zhao H."/>
            <person name="Xu D."/>
            <person name="Zhang Y."/>
        </authorList>
    </citation>
    <scope>NUCLEOTIDE SEQUENCE [LARGE SCALE GENOMIC DNA]</scope>
    <source>
        <strain evidence="2">cv. Niubang</strain>
    </source>
</reference>
<reference evidence="1 2" key="2">
    <citation type="journal article" date="2022" name="Mol. Ecol. Resour.">
        <title>The genomes of chicory, endive, great burdock and yacon provide insights into Asteraceae paleo-polyploidization history and plant inulin production.</title>
        <authorList>
            <person name="Fan W."/>
            <person name="Wang S."/>
            <person name="Wang H."/>
            <person name="Wang A."/>
            <person name="Jiang F."/>
            <person name="Liu H."/>
            <person name="Zhao H."/>
            <person name="Xu D."/>
            <person name="Zhang Y."/>
        </authorList>
    </citation>
    <scope>NUCLEOTIDE SEQUENCE [LARGE SCALE GENOMIC DNA]</scope>
    <source>
        <strain evidence="2">cv. Niubang</strain>
    </source>
</reference>
<dbReference type="Proteomes" id="UP001055879">
    <property type="component" value="Linkage Group LG01"/>
</dbReference>
<comment type="caution">
    <text evidence="1">The sequence shown here is derived from an EMBL/GenBank/DDBJ whole genome shotgun (WGS) entry which is preliminary data.</text>
</comment>
<gene>
    <name evidence="1" type="ORF">L6452_00542</name>
</gene>
<evidence type="ECO:0000313" key="1">
    <source>
        <dbReference type="EMBL" id="KAI3769440.1"/>
    </source>
</evidence>
<protein>
    <submittedName>
        <fullName evidence="1">Uncharacterized protein</fullName>
    </submittedName>
</protein>
<keyword evidence="2" id="KW-1185">Reference proteome</keyword>
<evidence type="ECO:0000313" key="2">
    <source>
        <dbReference type="Proteomes" id="UP001055879"/>
    </source>
</evidence>
<dbReference type="EMBL" id="CM042047">
    <property type="protein sequence ID" value="KAI3769440.1"/>
    <property type="molecule type" value="Genomic_DNA"/>
</dbReference>
<name>A0ACB9FE65_ARCLA</name>